<comment type="caution">
    <text evidence="2">The sequence shown here is derived from an EMBL/GenBank/DDBJ whole genome shotgun (WGS) entry which is preliminary data.</text>
</comment>
<organism evidence="2 3">
    <name type="scientific">Deinococcus roseus</name>
    <dbReference type="NCBI Taxonomy" id="392414"/>
    <lineage>
        <taxon>Bacteria</taxon>
        <taxon>Thermotogati</taxon>
        <taxon>Deinococcota</taxon>
        <taxon>Deinococci</taxon>
        <taxon>Deinococcales</taxon>
        <taxon>Deinococcaceae</taxon>
        <taxon>Deinococcus</taxon>
    </lineage>
</organism>
<keyword evidence="1" id="KW-0812">Transmembrane</keyword>
<evidence type="ECO:0000256" key="1">
    <source>
        <dbReference type="SAM" id="Phobius"/>
    </source>
</evidence>
<proteinExistence type="predicted"/>
<dbReference type="Proteomes" id="UP000632222">
    <property type="component" value="Unassembled WGS sequence"/>
</dbReference>
<keyword evidence="1" id="KW-1133">Transmembrane helix</keyword>
<protein>
    <submittedName>
        <fullName evidence="2">Uncharacterized protein</fullName>
    </submittedName>
</protein>
<gene>
    <name evidence="2" type="ORF">GCM10008938_04720</name>
</gene>
<name>A0ABQ2CUA8_9DEIO</name>
<dbReference type="EMBL" id="BMOD01000001">
    <property type="protein sequence ID" value="GGJ21583.1"/>
    <property type="molecule type" value="Genomic_DNA"/>
</dbReference>
<keyword evidence="1" id="KW-0472">Membrane</keyword>
<accession>A0ABQ2CUA8</accession>
<reference evidence="3" key="1">
    <citation type="journal article" date="2019" name="Int. J. Syst. Evol. Microbiol.">
        <title>The Global Catalogue of Microorganisms (GCM) 10K type strain sequencing project: providing services to taxonomists for standard genome sequencing and annotation.</title>
        <authorList>
            <consortium name="The Broad Institute Genomics Platform"/>
            <consortium name="The Broad Institute Genome Sequencing Center for Infectious Disease"/>
            <person name="Wu L."/>
            <person name="Ma J."/>
        </authorList>
    </citation>
    <scope>NUCLEOTIDE SEQUENCE [LARGE SCALE GENOMIC DNA]</scope>
    <source>
        <strain evidence="3">JCM 14370</strain>
    </source>
</reference>
<keyword evidence="3" id="KW-1185">Reference proteome</keyword>
<dbReference type="RefSeq" id="WP_188999225.1">
    <property type="nucleotide sequence ID" value="NZ_BMOD01000001.1"/>
</dbReference>
<evidence type="ECO:0000313" key="3">
    <source>
        <dbReference type="Proteomes" id="UP000632222"/>
    </source>
</evidence>
<sequence>MLQEFVKASNKYKVGDTVIVYPSLSNPQPLFRKDTISHITEEGFVTWSGLSFTSKCISADGKLKFSRWQKHHQNYVNNPSYALNVRRGMGMFTIFSVSFLTLAVISKFTALFLNSPF</sequence>
<feature type="transmembrane region" description="Helical" evidence="1">
    <location>
        <begin position="92"/>
        <end position="113"/>
    </location>
</feature>
<evidence type="ECO:0000313" key="2">
    <source>
        <dbReference type="EMBL" id="GGJ21583.1"/>
    </source>
</evidence>